<evidence type="ECO:0000313" key="1">
    <source>
        <dbReference type="EMBL" id="OHX38783.1"/>
    </source>
</evidence>
<name>A0ABX3CJR7_9BACI</name>
<protein>
    <submittedName>
        <fullName evidence="1">Uncharacterized protein</fullName>
    </submittedName>
</protein>
<gene>
    <name evidence="1" type="ORF">BBV17_04560</name>
</gene>
<dbReference type="Proteomes" id="UP000180194">
    <property type="component" value="Unassembled WGS sequence"/>
</dbReference>
<organism evidence="1 2">
    <name type="scientific">Cytobacillus oceanisediminis</name>
    <dbReference type="NCBI Taxonomy" id="665099"/>
    <lineage>
        <taxon>Bacteria</taxon>
        <taxon>Bacillati</taxon>
        <taxon>Bacillota</taxon>
        <taxon>Bacilli</taxon>
        <taxon>Bacillales</taxon>
        <taxon>Bacillaceae</taxon>
        <taxon>Cytobacillus</taxon>
    </lineage>
</organism>
<keyword evidence="2" id="KW-1185">Reference proteome</keyword>
<comment type="caution">
    <text evidence="1">The sequence shown here is derived from an EMBL/GenBank/DDBJ whole genome shotgun (WGS) entry which is preliminary data.</text>
</comment>
<dbReference type="EMBL" id="MBRJ01000079">
    <property type="protein sequence ID" value="OHX38783.1"/>
    <property type="molecule type" value="Genomic_DNA"/>
</dbReference>
<proteinExistence type="predicted"/>
<reference evidence="1 2" key="1">
    <citation type="submission" date="2016-07" db="EMBL/GenBank/DDBJ databases">
        <title>Bacillus oceanisediminis whole genome.</title>
        <authorList>
            <person name="Pal Y."/>
            <person name="Verma A."/>
            <person name="Mual P."/>
            <person name="Srinivasan K."/>
        </authorList>
    </citation>
    <scope>NUCLEOTIDE SEQUENCE [LARGE SCALE GENOMIC DNA]</scope>
    <source>
        <strain evidence="1 2">Bhandara28</strain>
    </source>
</reference>
<sequence>MFHTKIKIPAAVIAAPIAVPGRKALISVTRTKDDWKLYIIKPEMPQVNLYGHGQALIGMNEYLTYNTQAKFPPQIKRMKS</sequence>
<evidence type="ECO:0000313" key="2">
    <source>
        <dbReference type="Proteomes" id="UP000180194"/>
    </source>
</evidence>
<accession>A0ABX3CJR7</accession>